<evidence type="ECO:0000259" key="10">
    <source>
        <dbReference type="Pfam" id="PF01180"/>
    </source>
</evidence>
<feature type="binding site" evidence="9">
    <location>
        <position position="176"/>
    </location>
    <ligand>
        <name>FMN</name>
        <dbReference type="ChEBI" id="CHEBI:58210"/>
    </ligand>
</feature>
<dbReference type="EMBL" id="CP144913">
    <property type="protein sequence ID" value="WXB75104.1"/>
    <property type="molecule type" value="Genomic_DNA"/>
</dbReference>
<comment type="function">
    <text evidence="9">Catalyzes the conversion of dihydroorotate to orotate.</text>
</comment>
<dbReference type="InterPro" id="IPR005720">
    <property type="entry name" value="Dihydroorotate_DH_cat"/>
</dbReference>
<feature type="binding site" evidence="9">
    <location>
        <begin position="282"/>
        <end position="283"/>
    </location>
    <ligand>
        <name>FMN</name>
        <dbReference type="ChEBI" id="CHEBI:58210"/>
    </ligand>
</feature>
<dbReference type="InterPro" id="IPR013785">
    <property type="entry name" value="Aldolase_TIM"/>
</dbReference>
<dbReference type="PIRSF" id="PIRSF000164">
    <property type="entry name" value="DHO_oxidase"/>
    <property type="match status" value="1"/>
</dbReference>
<feature type="binding site" evidence="9">
    <location>
        <position position="136"/>
    </location>
    <ligand>
        <name>substrate</name>
    </ligand>
</feature>
<feature type="binding site" evidence="9">
    <location>
        <begin position="260"/>
        <end position="261"/>
    </location>
    <ligand>
        <name>FMN</name>
        <dbReference type="ChEBI" id="CHEBI:58210"/>
    </ligand>
</feature>
<dbReference type="SUPFAM" id="SSF51395">
    <property type="entry name" value="FMN-linked oxidoreductases"/>
    <property type="match status" value="1"/>
</dbReference>
<dbReference type="EC" id="1.3.-.-" evidence="9"/>
<dbReference type="InterPro" id="IPR012135">
    <property type="entry name" value="Dihydroorotate_DH_1_2"/>
</dbReference>
<keyword evidence="6 9" id="KW-0288">FMN</keyword>
<reference evidence="11 12" key="1">
    <citation type="submission" date="2024-02" db="EMBL/GenBank/DDBJ databases">
        <title>Janibacter sp. nov., isolated from gut of marine sandworm.</title>
        <authorList>
            <person name="Kim B."/>
            <person name="Jun M.O."/>
            <person name="Shin N.-R."/>
        </authorList>
    </citation>
    <scope>NUCLEOTIDE SEQUENCE [LARGE SCALE GENOMIC DNA]</scope>
    <source>
        <strain evidence="11 12">A1S7</strain>
    </source>
</reference>
<dbReference type="PANTHER" id="PTHR48109">
    <property type="entry name" value="DIHYDROOROTATE DEHYDROGENASE (QUINONE), MITOCHONDRIAL-RELATED"/>
    <property type="match status" value="1"/>
</dbReference>
<dbReference type="InterPro" id="IPR033888">
    <property type="entry name" value="DHOD_1B"/>
</dbReference>
<dbReference type="InterPro" id="IPR050074">
    <property type="entry name" value="DHO_dehydrogenase"/>
</dbReference>
<dbReference type="Proteomes" id="UP001382727">
    <property type="component" value="Chromosome"/>
</dbReference>
<keyword evidence="4 9" id="KW-0963">Cytoplasm</keyword>
<accession>A0ABZ2MDH5</accession>
<proteinExistence type="inferred from homology"/>
<dbReference type="HAMAP" id="MF_00224">
    <property type="entry name" value="DHO_dh_type1"/>
    <property type="match status" value="1"/>
</dbReference>
<keyword evidence="12" id="KW-1185">Reference proteome</keyword>
<evidence type="ECO:0000256" key="5">
    <source>
        <dbReference type="ARBA" id="ARBA00022630"/>
    </source>
</evidence>
<evidence type="ECO:0000256" key="2">
    <source>
        <dbReference type="ARBA" id="ARBA00004725"/>
    </source>
</evidence>
<feature type="binding site" evidence="9">
    <location>
        <position position="27"/>
    </location>
    <ligand>
        <name>FMN</name>
        <dbReference type="ChEBI" id="CHEBI:58210"/>
    </ligand>
</feature>
<evidence type="ECO:0000313" key="11">
    <source>
        <dbReference type="EMBL" id="WXB75104.1"/>
    </source>
</evidence>
<feature type="active site" description="Nucleophile" evidence="9">
    <location>
        <position position="139"/>
    </location>
</feature>
<feature type="binding site" evidence="9">
    <location>
        <position position="228"/>
    </location>
    <ligand>
        <name>FMN</name>
        <dbReference type="ChEBI" id="CHEBI:58210"/>
    </ligand>
</feature>
<feature type="domain" description="Dihydroorotate dehydrogenase catalytic" evidence="10">
    <location>
        <begin position="11"/>
        <end position="302"/>
    </location>
</feature>
<comment type="cofactor">
    <cofactor evidence="9">
        <name>FMN</name>
        <dbReference type="ChEBI" id="CHEBI:58210"/>
    </cofactor>
    <text evidence="9">Binds 1 FMN per subunit.</text>
</comment>
<comment type="pathway">
    <text evidence="2 9">Pyrimidine metabolism; UMP biosynthesis via de novo pathway.</text>
</comment>
<feature type="binding site" evidence="9">
    <location>
        <begin position="51"/>
        <end position="52"/>
    </location>
    <ligand>
        <name>FMN</name>
        <dbReference type="ChEBI" id="CHEBI:58210"/>
    </ligand>
</feature>
<dbReference type="NCBIfam" id="NF005574">
    <property type="entry name" value="PRK07259.1"/>
    <property type="match status" value="1"/>
</dbReference>
<evidence type="ECO:0000256" key="3">
    <source>
        <dbReference type="ARBA" id="ARBA00008008"/>
    </source>
</evidence>
<keyword evidence="7 9" id="KW-0665">Pyrimidine biosynthesis</keyword>
<evidence type="ECO:0000256" key="1">
    <source>
        <dbReference type="ARBA" id="ARBA00004496"/>
    </source>
</evidence>
<evidence type="ECO:0000256" key="9">
    <source>
        <dbReference type="HAMAP-Rule" id="MF_00224"/>
    </source>
</evidence>
<keyword evidence="8 9" id="KW-0560">Oxidoreductase</keyword>
<evidence type="ECO:0000313" key="12">
    <source>
        <dbReference type="Proteomes" id="UP001382727"/>
    </source>
</evidence>
<evidence type="ECO:0000256" key="7">
    <source>
        <dbReference type="ARBA" id="ARBA00022975"/>
    </source>
</evidence>
<protein>
    <recommendedName>
        <fullName evidence="9">Dihydroorotate dehydrogenase</fullName>
        <shortName evidence="9">DHOD</shortName>
        <shortName evidence="9">DHODase</shortName>
        <shortName evidence="9">DHOdehase</shortName>
        <ecNumber evidence="9">1.3.-.-</ecNumber>
    </recommendedName>
</protein>
<dbReference type="InterPro" id="IPR049622">
    <property type="entry name" value="Dihydroorotate_DH_I"/>
</dbReference>
<comment type="caution">
    <text evidence="9">Lacks conserved residue(s) required for the propagation of feature annotation.</text>
</comment>
<dbReference type="Pfam" id="PF01180">
    <property type="entry name" value="DHO_dh"/>
    <property type="match status" value="1"/>
</dbReference>
<dbReference type="PANTHER" id="PTHR48109:SF1">
    <property type="entry name" value="DIHYDROOROTATE DEHYDROGENASE (FUMARATE)"/>
    <property type="match status" value="1"/>
</dbReference>
<sequence length="324" mass="33595">MSTPAPAVDMSVDIGGVRLPSPMMTASGCAANGREIHRFIDITALGAFVTKSVKLDPVSGRGTPRMAETPSGMLNSIGLQGPGVRAFVEKDLAWLHSIGARVIVSIAGNTASEFARVARTIVRSRYASAVAALEVNISCPNVANRGLVFACDPAGAHKVLTLVREEVPRGLPMVAKLSPDVTDIVEIADVVLRAGAHGLTMINTTLGVAIDTDRLRPHLVAATGGLSGPAIRPTAVRAIWQVAGAMREGRIRAAPIVGVGGVRHGTDALELVAAGATAIQVGTAAFNDPSAPHRVGVELEQLVADRGFERLADVVGIAHERFTA</sequence>
<dbReference type="InterPro" id="IPR024920">
    <property type="entry name" value="Dihydroorotate_DH_1"/>
</dbReference>
<dbReference type="CDD" id="cd04740">
    <property type="entry name" value="DHOD_1B_like"/>
    <property type="match status" value="1"/>
</dbReference>
<gene>
    <name evidence="9" type="primary">pyrD</name>
    <name evidence="11" type="ORF">V1351_08970</name>
</gene>
<dbReference type="NCBIfam" id="TIGR01037">
    <property type="entry name" value="pyrD_sub1_fam"/>
    <property type="match status" value="1"/>
</dbReference>
<feature type="binding site" evidence="9">
    <location>
        <begin position="203"/>
        <end position="204"/>
    </location>
    <ligand>
        <name>substrate</name>
    </ligand>
</feature>
<feature type="binding site" evidence="9">
    <location>
        <position position="136"/>
    </location>
    <ligand>
        <name>FMN</name>
        <dbReference type="ChEBI" id="CHEBI:58210"/>
    </ligand>
</feature>
<comment type="similarity">
    <text evidence="3 9">Belongs to the dihydroorotate dehydrogenase family. Type 1 subfamily.</text>
</comment>
<feature type="binding site" evidence="9">
    <location>
        <position position="51"/>
    </location>
    <ligand>
        <name>substrate</name>
    </ligand>
</feature>
<comment type="subcellular location">
    <subcellularLocation>
        <location evidence="1 9">Cytoplasm</location>
    </subcellularLocation>
</comment>
<evidence type="ECO:0000256" key="6">
    <source>
        <dbReference type="ARBA" id="ARBA00022643"/>
    </source>
</evidence>
<dbReference type="Gene3D" id="3.20.20.70">
    <property type="entry name" value="Aldolase class I"/>
    <property type="match status" value="1"/>
</dbReference>
<name>A0ABZ2MDH5_9MICO</name>
<evidence type="ECO:0000256" key="8">
    <source>
        <dbReference type="ARBA" id="ARBA00023002"/>
    </source>
</evidence>
<feature type="binding site" evidence="9">
    <location>
        <position position="202"/>
    </location>
    <ligand>
        <name>FMN</name>
        <dbReference type="ChEBI" id="CHEBI:58210"/>
    </ligand>
</feature>
<dbReference type="GO" id="GO:0004589">
    <property type="term" value="F:dihydroorotate dehydrogenase (NAD+) activity"/>
    <property type="evidence" value="ECO:0007669"/>
    <property type="project" value="UniProtKB-EC"/>
</dbReference>
<organism evidence="11 12">
    <name type="scientific">Janibacter alittae</name>
    <dbReference type="NCBI Taxonomy" id="3115209"/>
    <lineage>
        <taxon>Bacteria</taxon>
        <taxon>Bacillati</taxon>
        <taxon>Actinomycetota</taxon>
        <taxon>Actinomycetes</taxon>
        <taxon>Micrococcales</taxon>
        <taxon>Intrasporangiaceae</taxon>
        <taxon>Janibacter</taxon>
    </lineage>
</organism>
<evidence type="ECO:0000256" key="4">
    <source>
        <dbReference type="ARBA" id="ARBA00022490"/>
    </source>
</evidence>
<dbReference type="RefSeq" id="WP_338747817.1">
    <property type="nucleotide sequence ID" value="NZ_CP144913.1"/>
</dbReference>
<feature type="binding site" evidence="9">
    <location>
        <begin position="75"/>
        <end position="79"/>
    </location>
    <ligand>
        <name>substrate</name>
    </ligand>
</feature>
<keyword evidence="5 9" id="KW-0285">Flavoprotein</keyword>
<comment type="catalytic activity">
    <reaction evidence="9">
        <text>(S)-dihydroorotate + A = orotate + AH2</text>
        <dbReference type="Rhea" id="RHEA:18073"/>
        <dbReference type="ChEBI" id="CHEBI:13193"/>
        <dbReference type="ChEBI" id="CHEBI:17499"/>
        <dbReference type="ChEBI" id="CHEBI:30839"/>
        <dbReference type="ChEBI" id="CHEBI:30864"/>
    </reaction>
</comment>